<feature type="transmembrane region" description="Helical" evidence="8">
    <location>
        <begin position="451"/>
        <end position="478"/>
    </location>
</feature>
<dbReference type="EMBL" id="KT163454">
    <property type="protein sequence ID" value="AKN21404.1"/>
    <property type="molecule type" value="mRNA"/>
</dbReference>
<feature type="transmembrane region" description="Helical" evidence="8">
    <location>
        <begin position="152"/>
        <end position="175"/>
    </location>
</feature>
<evidence type="ECO:0000259" key="9">
    <source>
        <dbReference type="PROSITE" id="PS50850"/>
    </source>
</evidence>
<evidence type="ECO:0000256" key="7">
    <source>
        <dbReference type="RuleBase" id="RU003346"/>
    </source>
</evidence>
<dbReference type="NCBIfam" id="TIGR00879">
    <property type="entry name" value="SP"/>
    <property type="match status" value="1"/>
</dbReference>
<feature type="transmembrane region" description="Helical" evidence="8">
    <location>
        <begin position="346"/>
        <end position="365"/>
    </location>
</feature>
<accession>A0A0H3YIU7</accession>
<dbReference type="Gene3D" id="1.20.1250.20">
    <property type="entry name" value="MFS general substrate transporter like domains"/>
    <property type="match status" value="2"/>
</dbReference>
<keyword evidence="5 8" id="KW-1133">Transmembrane helix</keyword>
<dbReference type="PROSITE" id="PS00217">
    <property type="entry name" value="SUGAR_TRANSPORT_2"/>
    <property type="match status" value="1"/>
</dbReference>
<keyword evidence="6 8" id="KW-0472">Membrane</keyword>
<dbReference type="InterPro" id="IPR003663">
    <property type="entry name" value="Sugar/inositol_transpt"/>
</dbReference>
<dbReference type="InterPro" id="IPR005828">
    <property type="entry name" value="MFS_sugar_transport-like"/>
</dbReference>
<dbReference type="GO" id="GO:0016324">
    <property type="term" value="C:apical plasma membrane"/>
    <property type="evidence" value="ECO:0007669"/>
    <property type="project" value="TreeGrafter"/>
</dbReference>
<dbReference type="AlphaFoldDB" id="A0A0H3YIU7"/>
<feature type="transmembrane region" description="Helical" evidence="8">
    <location>
        <begin position="275"/>
        <end position="299"/>
    </location>
</feature>
<dbReference type="InterPro" id="IPR005829">
    <property type="entry name" value="Sugar_transporter_CS"/>
</dbReference>
<evidence type="ECO:0000256" key="5">
    <source>
        <dbReference type="ARBA" id="ARBA00022989"/>
    </source>
</evidence>
<evidence type="ECO:0000256" key="6">
    <source>
        <dbReference type="ARBA" id="ARBA00023136"/>
    </source>
</evidence>
<dbReference type="GO" id="GO:0005366">
    <property type="term" value="F:myo-inositol:proton symporter activity"/>
    <property type="evidence" value="ECO:0007669"/>
    <property type="project" value="TreeGrafter"/>
</dbReference>
<dbReference type="Pfam" id="PF00083">
    <property type="entry name" value="Sugar_tr"/>
    <property type="match status" value="2"/>
</dbReference>
<dbReference type="InterPro" id="IPR020846">
    <property type="entry name" value="MFS_dom"/>
</dbReference>
<evidence type="ECO:0000256" key="1">
    <source>
        <dbReference type="ARBA" id="ARBA00004141"/>
    </source>
</evidence>
<evidence type="ECO:0000313" key="10">
    <source>
        <dbReference type="EMBL" id="AKN21404.1"/>
    </source>
</evidence>
<dbReference type="PANTHER" id="PTHR48020">
    <property type="entry name" value="PROTON MYO-INOSITOL COTRANSPORTER"/>
    <property type="match status" value="1"/>
</dbReference>
<dbReference type="PROSITE" id="PS00216">
    <property type="entry name" value="SUGAR_TRANSPORT_1"/>
    <property type="match status" value="2"/>
</dbReference>
<feature type="transmembrane region" description="Helical" evidence="8">
    <location>
        <begin position="311"/>
        <end position="334"/>
    </location>
</feature>
<feature type="domain" description="Major facilitator superfamily (MFS) profile" evidence="9">
    <location>
        <begin position="27"/>
        <end position="544"/>
    </location>
</feature>
<dbReference type="InterPro" id="IPR036259">
    <property type="entry name" value="MFS_trans_sf"/>
</dbReference>
<keyword evidence="4 8" id="KW-0812">Transmembrane</keyword>
<feature type="transmembrane region" description="Helical" evidence="8">
    <location>
        <begin position="93"/>
        <end position="112"/>
    </location>
</feature>
<dbReference type="PROSITE" id="PS50850">
    <property type="entry name" value="MFS"/>
    <property type="match status" value="1"/>
</dbReference>
<feature type="transmembrane region" description="Helical" evidence="8">
    <location>
        <begin position="24"/>
        <end position="53"/>
    </location>
</feature>
<dbReference type="PANTHER" id="PTHR48020:SF12">
    <property type="entry name" value="PROTON MYO-INOSITOL COTRANSPORTER"/>
    <property type="match status" value="1"/>
</dbReference>
<feature type="transmembrane region" description="Helical" evidence="8">
    <location>
        <begin position="65"/>
        <end position="84"/>
    </location>
</feature>
<feature type="transmembrane region" description="Helical" evidence="8">
    <location>
        <begin position="522"/>
        <end position="540"/>
    </location>
</feature>
<feature type="transmembrane region" description="Helical" evidence="8">
    <location>
        <begin position="118"/>
        <end position="140"/>
    </location>
</feature>
<feature type="transmembrane region" description="Helical" evidence="8">
    <location>
        <begin position="499"/>
        <end position="516"/>
    </location>
</feature>
<proteinExistence type="evidence at transcript level"/>
<evidence type="ECO:0000256" key="8">
    <source>
        <dbReference type="SAM" id="Phobius"/>
    </source>
</evidence>
<dbReference type="PRINTS" id="PR00171">
    <property type="entry name" value="SUGRTRNSPORT"/>
</dbReference>
<dbReference type="SUPFAM" id="SSF103473">
    <property type="entry name" value="MFS general substrate transporter"/>
    <property type="match status" value="1"/>
</dbReference>
<reference evidence="10" key="1">
    <citation type="journal article" date="2015" name="Elife">
        <title>Stem cells and fluid flow drive cyst formation in an invertebrate excretory organ.</title>
        <authorList>
            <person name="Thi-Kim Vu H."/>
            <person name="Rink J.C."/>
            <person name="McKinney S.A."/>
            <person name="McClain M."/>
            <person name="Lakshmanaperumal N."/>
            <person name="Alexander R."/>
            <person name="Sanchez Alvarado A."/>
        </authorList>
    </citation>
    <scope>NUCLEOTIDE SEQUENCE</scope>
</reference>
<evidence type="ECO:0000256" key="4">
    <source>
        <dbReference type="ARBA" id="ARBA00022692"/>
    </source>
</evidence>
<evidence type="ECO:0000256" key="3">
    <source>
        <dbReference type="ARBA" id="ARBA00022448"/>
    </source>
</evidence>
<name>A0A0H3YIU7_SCHMD</name>
<comment type="similarity">
    <text evidence="2 7">Belongs to the major facilitator superfamily. Sugar transporter (TC 2.A.1.1) family.</text>
</comment>
<organism evidence="10">
    <name type="scientific">Schmidtea mediterranea</name>
    <name type="common">Freshwater planarian flatworm</name>
    <dbReference type="NCBI Taxonomy" id="79327"/>
    <lineage>
        <taxon>Eukaryota</taxon>
        <taxon>Metazoa</taxon>
        <taxon>Spiralia</taxon>
        <taxon>Lophotrochozoa</taxon>
        <taxon>Platyhelminthes</taxon>
        <taxon>Rhabditophora</taxon>
        <taxon>Seriata</taxon>
        <taxon>Tricladida</taxon>
        <taxon>Continenticola</taxon>
        <taxon>Geoplanoidea</taxon>
        <taxon>Dugesiidae</taxon>
        <taxon>Schmidtea</taxon>
    </lineage>
</organism>
<sequence>MNSDSSSENLLISENFKIRNSRSFIWQIIFPIIGGFMFGYDTGVISGALLLIRDHFHLSTISQEIVVSGTVLSAALSSLITGWLSDWIGRKKTIIISCICFIIGSIIMGISQNFIMLVFGRIFVGFGVGISAACCPVYIAEVSPHQIRGRLIVIYQISITGGMFFAALVDASFFYLGKEGWRYMLGGAAIPSFIEFIGMLTVPESYRWLLSKNKVDEARTIIVNQGQVPEERITEYIDEIVRANQQIQMQVKEHEGNSRSLIFQIFRNDVARRSLLIGCGLQMLQQIIGINTIMYYTALVIRMSGVKDISTILWLSALVAFFNFIPSFIGFILIDKIGRRKLSISSLCCVLLSLITIAITFQVLVSQSEKVTYPSNNYCGKKINCEECVTSSACGFCYIPNAINKSIVLNTSCLATQTHFSKYSSSGWCSQNATHFVSNAIWNYDFCVSKYSWVIIVGLILYLISFSIGMGPIPWAITSEIYPLWCRSTNMALSTSTNWVFNLIVSLTFLSLTEAITKYGTFWLYSSFAFFGILFIYKFVPETNQRSLEEINDLLIHNS</sequence>
<protein>
    <submittedName>
        <fullName evidence="10">Slc2a-10</fullName>
    </submittedName>
</protein>
<gene>
    <name evidence="10" type="primary">slc2a-10</name>
</gene>
<dbReference type="InterPro" id="IPR050814">
    <property type="entry name" value="Myo-inositol_Transporter"/>
</dbReference>
<evidence type="ECO:0000256" key="2">
    <source>
        <dbReference type="ARBA" id="ARBA00010992"/>
    </source>
</evidence>
<feature type="transmembrane region" description="Helical" evidence="8">
    <location>
        <begin position="181"/>
        <end position="202"/>
    </location>
</feature>
<keyword evidence="3 7" id="KW-0813">Transport</keyword>
<comment type="subcellular location">
    <subcellularLocation>
        <location evidence="1">Membrane</location>
        <topology evidence="1">Multi-pass membrane protein</topology>
    </subcellularLocation>
</comment>